<proteinExistence type="predicted"/>
<dbReference type="AlphaFoldDB" id="A0A918ZM31"/>
<comment type="caution">
    <text evidence="1">The sequence shown here is derived from an EMBL/GenBank/DDBJ whole genome shotgun (WGS) entry which is preliminary data.</text>
</comment>
<reference evidence="1" key="1">
    <citation type="journal article" date="2014" name="Int. J. Syst. Evol. Microbiol.">
        <title>Complete genome sequence of Corynebacterium casei LMG S-19264T (=DSM 44701T), isolated from a smear-ripened cheese.</title>
        <authorList>
            <consortium name="US DOE Joint Genome Institute (JGI-PGF)"/>
            <person name="Walter F."/>
            <person name="Albersmeier A."/>
            <person name="Kalinowski J."/>
            <person name="Ruckert C."/>
        </authorList>
    </citation>
    <scope>NUCLEOTIDE SEQUENCE</scope>
    <source>
        <strain evidence="1">CGMCC 4.7403</strain>
    </source>
</reference>
<organism evidence="1 2">
    <name type="scientific">Streptomyces capitiformicae</name>
    <dbReference type="NCBI Taxonomy" id="2014920"/>
    <lineage>
        <taxon>Bacteria</taxon>
        <taxon>Bacillati</taxon>
        <taxon>Actinomycetota</taxon>
        <taxon>Actinomycetes</taxon>
        <taxon>Kitasatosporales</taxon>
        <taxon>Streptomycetaceae</taxon>
        <taxon>Streptomyces</taxon>
    </lineage>
</organism>
<evidence type="ECO:0000313" key="1">
    <source>
        <dbReference type="EMBL" id="GHE58524.1"/>
    </source>
</evidence>
<reference evidence="1" key="2">
    <citation type="submission" date="2020-09" db="EMBL/GenBank/DDBJ databases">
        <authorList>
            <person name="Sun Q."/>
            <person name="Zhou Y."/>
        </authorList>
    </citation>
    <scope>NUCLEOTIDE SEQUENCE</scope>
    <source>
        <strain evidence="1">CGMCC 4.7403</strain>
    </source>
</reference>
<accession>A0A918ZM31</accession>
<gene>
    <name evidence="1" type="ORF">GCM10017771_81520</name>
</gene>
<dbReference type="Proteomes" id="UP000603227">
    <property type="component" value="Unassembled WGS sequence"/>
</dbReference>
<keyword evidence="2" id="KW-1185">Reference proteome</keyword>
<sequence>MATPLDEYEEAEDRYIAAATGRALAVEHWLLSAADDSSWARSEWRESGVALLRCGTLFGVIRISGEVVRAAAGTEDPYGVDAFLARAMLGGPVFTDTVTRRYYVMVSPSTGSRSEWTRRSDKDAEYLGRSHYLGVPSVHATSPDGPRAYWCVPMAGAGELASAEAVSQLLSVGRYRLACTEEASC</sequence>
<dbReference type="EMBL" id="BNAT01000047">
    <property type="protein sequence ID" value="GHE58524.1"/>
    <property type="molecule type" value="Genomic_DNA"/>
</dbReference>
<name>A0A918ZM31_9ACTN</name>
<protein>
    <submittedName>
        <fullName evidence="1">Uncharacterized protein</fullName>
    </submittedName>
</protein>
<evidence type="ECO:0000313" key="2">
    <source>
        <dbReference type="Proteomes" id="UP000603227"/>
    </source>
</evidence>
<dbReference type="RefSeq" id="WP_189787480.1">
    <property type="nucleotide sequence ID" value="NZ_BNAT01000047.1"/>
</dbReference>